<dbReference type="RefSeq" id="WP_161071013.1">
    <property type="nucleotide sequence ID" value="NZ_CP086370.1"/>
</dbReference>
<proteinExistence type="predicted"/>
<sequence length="130" mass="13829">MAIVFSGPAQHYQVLNWRGDEDEPAVFNALRQADTVLVDEQELLQLFAWYAHVAPEAVPELGPDLELETAQACAELIGNFSLRGMIVALGARGALHIGADGARQAAPGVDASDQEAFAAVHMNGGVFSRS</sequence>
<name>A0A7X4HAA9_9BURK</name>
<accession>A0A7X4HAA9</accession>
<dbReference type="EMBL" id="WWCU01000003">
    <property type="protein sequence ID" value="MYN06632.1"/>
    <property type="molecule type" value="Genomic_DNA"/>
</dbReference>
<protein>
    <submittedName>
        <fullName evidence="1">Uncharacterized protein</fullName>
    </submittedName>
</protein>
<comment type="caution">
    <text evidence="1">The sequence shown here is derived from an EMBL/GenBank/DDBJ whole genome shotgun (WGS) entry which is preliminary data.</text>
</comment>
<gene>
    <name evidence="1" type="ORF">GTP77_04705</name>
</gene>
<evidence type="ECO:0000313" key="1">
    <source>
        <dbReference type="EMBL" id="MYN06632.1"/>
    </source>
</evidence>
<dbReference type="Proteomes" id="UP000450676">
    <property type="component" value="Unassembled WGS sequence"/>
</dbReference>
<reference evidence="1 2" key="1">
    <citation type="submission" date="2019-12" db="EMBL/GenBank/DDBJ databases">
        <title>Novel species isolated from a subtropical stream in China.</title>
        <authorList>
            <person name="Lu H."/>
        </authorList>
    </citation>
    <scope>NUCLEOTIDE SEQUENCE [LARGE SCALE GENOMIC DNA]</scope>
    <source>
        <strain evidence="1 2">FT127W</strain>
    </source>
</reference>
<organism evidence="1 2">
    <name type="scientific">Pseudoduganella aquatica</name>
    <dbReference type="NCBI Taxonomy" id="2660641"/>
    <lineage>
        <taxon>Bacteria</taxon>
        <taxon>Pseudomonadati</taxon>
        <taxon>Pseudomonadota</taxon>
        <taxon>Betaproteobacteria</taxon>
        <taxon>Burkholderiales</taxon>
        <taxon>Oxalobacteraceae</taxon>
        <taxon>Telluria group</taxon>
        <taxon>Pseudoduganella</taxon>
    </lineage>
</organism>
<keyword evidence="2" id="KW-1185">Reference proteome</keyword>
<evidence type="ECO:0000313" key="2">
    <source>
        <dbReference type="Proteomes" id="UP000450676"/>
    </source>
</evidence>
<dbReference type="AlphaFoldDB" id="A0A7X4HAA9"/>